<dbReference type="Proteomes" id="UP000078492">
    <property type="component" value="Unassembled WGS sequence"/>
</dbReference>
<feature type="transmembrane region" description="Helical" evidence="7">
    <location>
        <begin position="151"/>
        <end position="170"/>
    </location>
</feature>
<dbReference type="GO" id="GO:0016020">
    <property type="term" value="C:membrane"/>
    <property type="evidence" value="ECO:0007669"/>
    <property type="project" value="UniProtKB-SubCell"/>
</dbReference>
<sequence length="353" mass="38934">MVSLGSHKESRHSHVLMPVLLCACAIPISMFFWIVNVVYSILWPDTVNSTEGISTCIYQCRLILILCLTYFSFFLILRTRKIEELVKSKLKLNYIGRNGRFFMGFILTLSSFAHLMALMTFFVTGSKVTKFRSAQKKKMEVDFKEGGQRNWIQVLCNGGMATQLALLYLLDVGSGERPIDFDKEYRSSWLSIGIIGAFACSNGDTWASELGTVIGMGDPFLITTRKKVPRGTNGGVSWIGLVCSVVGGLIVGLFYYIMVLNTVDTAVLQLAAPQWPIIIVAAFGGLFGSILDSILGATLQYSGVDEKGIIVERPGKGVKHICGKQILDNHSVNLLSTIGITLILPRIANIFWP</sequence>
<accession>A0A195DV96</accession>
<keyword evidence="9" id="KW-1185">Reference proteome</keyword>
<feature type="transmembrane region" description="Helical" evidence="7">
    <location>
        <begin position="15"/>
        <end position="42"/>
    </location>
</feature>
<evidence type="ECO:0000313" key="9">
    <source>
        <dbReference type="Proteomes" id="UP000078492"/>
    </source>
</evidence>
<dbReference type="PANTHER" id="PTHR13353">
    <property type="entry name" value="TRANSMEMBRANE PROTEIN 19"/>
    <property type="match status" value="1"/>
</dbReference>
<dbReference type="PANTHER" id="PTHR13353:SF5">
    <property type="entry name" value="TRANSMEMBRANE PROTEIN 19"/>
    <property type="match status" value="1"/>
</dbReference>
<proteinExistence type="inferred from homology"/>
<feature type="transmembrane region" description="Helical" evidence="7">
    <location>
        <begin position="277"/>
        <end position="299"/>
    </location>
</feature>
<evidence type="ECO:0000256" key="6">
    <source>
        <dbReference type="ARBA" id="ARBA00023136"/>
    </source>
</evidence>
<dbReference type="InterPro" id="IPR002794">
    <property type="entry name" value="DUF92_TMEM19"/>
</dbReference>
<protein>
    <recommendedName>
        <fullName evidence="3">Transmembrane protein 19</fullName>
    </recommendedName>
</protein>
<reference evidence="8 9" key="1">
    <citation type="submission" date="2015-09" db="EMBL/GenBank/DDBJ databases">
        <title>Trachymyrmex cornetzi WGS genome.</title>
        <authorList>
            <person name="Nygaard S."/>
            <person name="Hu H."/>
            <person name="Boomsma J."/>
            <person name="Zhang G."/>
        </authorList>
    </citation>
    <scope>NUCLEOTIDE SEQUENCE [LARGE SCALE GENOMIC DNA]</scope>
    <source>
        <strain evidence="8">Tcor2-1</strain>
        <tissue evidence="8">Whole body</tissue>
    </source>
</reference>
<dbReference type="AlphaFoldDB" id="A0A195DV96"/>
<evidence type="ECO:0000256" key="5">
    <source>
        <dbReference type="ARBA" id="ARBA00022989"/>
    </source>
</evidence>
<evidence type="ECO:0000256" key="1">
    <source>
        <dbReference type="ARBA" id="ARBA00004141"/>
    </source>
</evidence>
<dbReference type="Pfam" id="PF01940">
    <property type="entry name" value="DUF92"/>
    <property type="match status" value="1"/>
</dbReference>
<dbReference type="EMBL" id="KQ980304">
    <property type="protein sequence ID" value="KYN16771.1"/>
    <property type="molecule type" value="Genomic_DNA"/>
</dbReference>
<evidence type="ECO:0000313" key="8">
    <source>
        <dbReference type="EMBL" id="KYN16771.1"/>
    </source>
</evidence>
<feature type="transmembrane region" description="Helical" evidence="7">
    <location>
        <begin position="101"/>
        <end position="123"/>
    </location>
</feature>
<feature type="transmembrane region" description="Helical" evidence="7">
    <location>
        <begin position="62"/>
        <end position="80"/>
    </location>
</feature>
<evidence type="ECO:0000256" key="7">
    <source>
        <dbReference type="SAM" id="Phobius"/>
    </source>
</evidence>
<gene>
    <name evidence="8" type="ORF">ALC57_10968</name>
</gene>
<organism evidence="8 9">
    <name type="scientific">Trachymyrmex cornetzi</name>
    <dbReference type="NCBI Taxonomy" id="471704"/>
    <lineage>
        <taxon>Eukaryota</taxon>
        <taxon>Metazoa</taxon>
        <taxon>Ecdysozoa</taxon>
        <taxon>Arthropoda</taxon>
        <taxon>Hexapoda</taxon>
        <taxon>Insecta</taxon>
        <taxon>Pterygota</taxon>
        <taxon>Neoptera</taxon>
        <taxon>Endopterygota</taxon>
        <taxon>Hymenoptera</taxon>
        <taxon>Apocrita</taxon>
        <taxon>Aculeata</taxon>
        <taxon>Formicoidea</taxon>
        <taxon>Formicidae</taxon>
        <taxon>Myrmicinae</taxon>
        <taxon>Trachymyrmex</taxon>
    </lineage>
</organism>
<keyword evidence="6 7" id="KW-0472">Membrane</keyword>
<comment type="subcellular location">
    <subcellularLocation>
        <location evidence="1">Membrane</location>
        <topology evidence="1">Multi-pass membrane protein</topology>
    </subcellularLocation>
</comment>
<keyword evidence="5 7" id="KW-1133">Transmembrane helix</keyword>
<evidence type="ECO:0000256" key="2">
    <source>
        <dbReference type="ARBA" id="ARBA00009012"/>
    </source>
</evidence>
<dbReference type="STRING" id="471704.A0A195DV96"/>
<feature type="transmembrane region" description="Helical" evidence="7">
    <location>
        <begin position="235"/>
        <end position="257"/>
    </location>
</feature>
<evidence type="ECO:0000256" key="3">
    <source>
        <dbReference type="ARBA" id="ARBA00014258"/>
    </source>
</evidence>
<keyword evidence="4 7" id="KW-0812">Transmembrane</keyword>
<comment type="similarity">
    <text evidence="2">Belongs to the TMEM19 family.</text>
</comment>
<name>A0A195DV96_9HYME</name>
<evidence type="ECO:0000256" key="4">
    <source>
        <dbReference type="ARBA" id="ARBA00022692"/>
    </source>
</evidence>